<keyword evidence="1" id="KW-0732">Signal</keyword>
<accession>A0AAV2TY74</accession>
<feature type="signal peptide" evidence="1">
    <location>
        <begin position="1"/>
        <end position="24"/>
    </location>
</feature>
<sequence length="639" mass="70827">MMDSVKFLLVTAIFLALRPFPCKSQGSTLLDVIQAQPDINTFNTFVNEAQLRDQLMKAGDPGAMQCPTMFVPTNQAMLAIQPSWSGGSLPQKQATIYRHILGYTTRMQQSNWDSFGTPMNLIDVGFGGGRSHSTLISQPLYTFHSKVDNNSTYLVNNAKVVGPEHMASNGIVQVVDNVLQGPDSDLSFRDYISKQSNTKVSAELWSKLMGDLNYAPFVMEMSKGKNLYSTYFVVTDEGWAKLPQEQMNLLRTNMSMLTSVLCHHCCPNQMVRSEWTNLKSPITVYTGFPSDPTTTDTSKLNRSVLVAGSPVTFETEGKTAQIVGPSAFIKQAVVHMINEPVGFIFQNREEIAAKINPDFVAACKADAECNAKLTSSNRLSLFVPPSPGTLGSLSPEKKAAYLRYMVLDSVITRSEMTASKTLTVNGLPDAIRFRPDNQDIYMEARLPNEGYVPVKVINNEQMGTNGVVQEISSVPALPYQTIEAYLNGRPEFSKFQGYNFLKCMKPGIPFTYFVPTNTAIDAMAADSLVGLALLNDAKRRALIFRRHVIPRKILLEDLALKTYKVATANHAFTREYIQMTVQASTPGRTAQLTHQGKSTSLSTRTGSYEFTNGWLYEINQLMYTPEDLTVDVSKIPECP</sequence>
<dbReference type="InterPro" id="IPR050904">
    <property type="entry name" value="Adhesion/Biosynth-related"/>
</dbReference>
<evidence type="ECO:0000313" key="3">
    <source>
        <dbReference type="EMBL" id="CAL5141186.1"/>
    </source>
</evidence>
<protein>
    <recommendedName>
        <fullName evidence="2">FAS1 domain-containing protein</fullName>
    </recommendedName>
</protein>
<feature type="domain" description="FAS1" evidence="2">
    <location>
        <begin position="479"/>
        <end position="622"/>
    </location>
</feature>
<feature type="chain" id="PRO_5043528239" description="FAS1 domain-containing protein" evidence="1">
    <location>
        <begin position="25"/>
        <end position="639"/>
    </location>
</feature>
<feature type="domain" description="FAS1" evidence="2">
    <location>
        <begin position="26"/>
        <end position="179"/>
    </location>
</feature>
<dbReference type="EMBL" id="CAXLJL010000822">
    <property type="protein sequence ID" value="CAL5141186.1"/>
    <property type="molecule type" value="Genomic_DNA"/>
</dbReference>
<reference evidence="3" key="1">
    <citation type="submission" date="2024-06" db="EMBL/GenBank/DDBJ databases">
        <authorList>
            <person name="Liu X."/>
            <person name="Lenzi L."/>
            <person name="Haldenby T S."/>
            <person name="Uol C."/>
        </authorList>
    </citation>
    <scope>NUCLEOTIDE SEQUENCE</scope>
</reference>
<dbReference type="InterPro" id="IPR036378">
    <property type="entry name" value="FAS1_dom_sf"/>
</dbReference>
<dbReference type="SMART" id="SM00554">
    <property type="entry name" value="FAS1"/>
    <property type="match status" value="3"/>
</dbReference>
<dbReference type="PROSITE" id="PS50213">
    <property type="entry name" value="FAS1"/>
    <property type="match status" value="2"/>
</dbReference>
<dbReference type="SUPFAM" id="SSF82153">
    <property type="entry name" value="FAS1 domain"/>
    <property type="match status" value="4"/>
</dbReference>
<evidence type="ECO:0000259" key="2">
    <source>
        <dbReference type="PROSITE" id="PS50213"/>
    </source>
</evidence>
<dbReference type="InterPro" id="IPR000782">
    <property type="entry name" value="FAS1_domain"/>
</dbReference>
<evidence type="ECO:0000256" key="1">
    <source>
        <dbReference type="SAM" id="SignalP"/>
    </source>
</evidence>
<dbReference type="PANTHER" id="PTHR10900:SF77">
    <property type="entry name" value="FI19380P1"/>
    <property type="match status" value="1"/>
</dbReference>
<proteinExistence type="predicted"/>
<gene>
    <name evidence="3" type="ORF">CDAUBV1_LOCUS16449</name>
</gene>
<dbReference type="GO" id="GO:0005615">
    <property type="term" value="C:extracellular space"/>
    <property type="evidence" value="ECO:0007669"/>
    <property type="project" value="TreeGrafter"/>
</dbReference>
<comment type="caution">
    <text evidence="3">The sequence shown here is derived from an EMBL/GenBank/DDBJ whole genome shotgun (WGS) entry which is preliminary data.</text>
</comment>
<evidence type="ECO:0000313" key="4">
    <source>
        <dbReference type="Proteomes" id="UP001497525"/>
    </source>
</evidence>
<dbReference type="Pfam" id="PF02469">
    <property type="entry name" value="Fasciclin"/>
    <property type="match status" value="3"/>
</dbReference>
<dbReference type="PANTHER" id="PTHR10900">
    <property type="entry name" value="PERIOSTIN-RELATED"/>
    <property type="match status" value="1"/>
</dbReference>
<name>A0AAV2TY74_CALDB</name>
<dbReference type="Gene3D" id="2.30.180.10">
    <property type="entry name" value="FAS1 domain"/>
    <property type="match status" value="3"/>
</dbReference>
<dbReference type="Proteomes" id="UP001497525">
    <property type="component" value="Unassembled WGS sequence"/>
</dbReference>
<dbReference type="AlphaFoldDB" id="A0AAV2TY74"/>
<organism evidence="3 4">
    <name type="scientific">Calicophoron daubneyi</name>
    <name type="common">Rumen fluke</name>
    <name type="synonym">Paramphistomum daubneyi</name>
    <dbReference type="NCBI Taxonomy" id="300641"/>
    <lineage>
        <taxon>Eukaryota</taxon>
        <taxon>Metazoa</taxon>
        <taxon>Spiralia</taxon>
        <taxon>Lophotrochozoa</taxon>
        <taxon>Platyhelminthes</taxon>
        <taxon>Trematoda</taxon>
        <taxon>Digenea</taxon>
        <taxon>Plagiorchiida</taxon>
        <taxon>Pronocephalata</taxon>
        <taxon>Paramphistomoidea</taxon>
        <taxon>Paramphistomidae</taxon>
        <taxon>Calicophoron</taxon>
    </lineage>
</organism>